<evidence type="ECO:0000256" key="2">
    <source>
        <dbReference type="ARBA" id="ARBA00023015"/>
    </source>
</evidence>
<dbReference type="AlphaFoldDB" id="H0G724"/>
<dbReference type="PANTHER" id="PTHR30537:SF58">
    <property type="entry name" value="HTH-TYPE TRANSCRIPTIONAL REGULATOR PERR"/>
    <property type="match status" value="1"/>
</dbReference>
<dbReference type="FunFam" id="1.10.10.10:FF:000001">
    <property type="entry name" value="LysR family transcriptional regulator"/>
    <property type="match status" value="1"/>
</dbReference>
<dbReference type="GO" id="GO:0006351">
    <property type="term" value="P:DNA-templated transcription"/>
    <property type="evidence" value="ECO:0007669"/>
    <property type="project" value="TreeGrafter"/>
</dbReference>
<evidence type="ECO:0000256" key="1">
    <source>
        <dbReference type="ARBA" id="ARBA00009437"/>
    </source>
</evidence>
<accession>H0G724</accession>
<dbReference type="SUPFAM" id="SSF46785">
    <property type="entry name" value="Winged helix' DNA-binding domain"/>
    <property type="match status" value="1"/>
</dbReference>
<evidence type="ECO:0000313" key="7">
    <source>
        <dbReference type="Proteomes" id="UP000004038"/>
    </source>
</evidence>
<dbReference type="InterPro" id="IPR005119">
    <property type="entry name" value="LysR_subst-bd"/>
</dbReference>
<name>H0G724_RHIML</name>
<evidence type="ECO:0000259" key="5">
    <source>
        <dbReference type="PROSITE" id="PS50931"/>
    </source>
</evidence>
<dbReference type="Proteomes" id="UP000004038">
    <property type="component" value="Unassembled WGS sequence"/>
</dbReference>
<keyword evidence="3" id="KW-0238">DNA-binding</keyword>
<evidence type="ECO:0000313" key="6">
    <source>
        <dbReference type="EMBL" id="EHK74926.1"/>
    </source>
</evidence>
<evidence type="ECO:0000256" key="3">
    <source>
        <dbReference type="ARBA" id="ARBA00023125"/>
    </source>
</evidence>
<dbReference type="PANTHER" id="PTHR30537">
    <property type="entry name" value="HTH-TYPE TRANSCRIPTIONAL REGULATOR"/>
    <property type="match status" value="1"/>
</dbReference>
<dbReference type="PROSITE" id="PS50931">
    <property type="entry name" value="HTH_LYSR"/>
    <property type="match status" value="1"/>
</dbReference>
<comment type="similarity">
    <text evidence="1">Belongs to the LysR transcriptional regulatory family.</text>
</comment>
<dbReference type="Pfam" id="PF03466">
    <property type="entry name" value="LysR_substrate"/>
    <property type="match status" value="1"/>
</dbReference>
<dbReference type="GO" id="GO:0003700">
    <property type="term" value="F:DNA-binding transcription factor activity"/>
    <property type="evidence" value="ECO:0007669"/>
    <property type="project" value="InterPro"/>
</dbReference>
<dbReference type="EMBL" id="AGVV01000073">
    <property type="protein sequence ID" value="EHK74926.1"/>
    <property type="molecule type" value="Genomic_DNA"/>
</dbReference>
<keyword evidence="4" id="KW-0804">Transcription</keyword>
<sequence length="316" mass="34765">MAVNSIDSLRTFVRAVDLGSLSAAGRALGLSPPSVSRIVRSLEEEAGTRLLNRTSRKLALTTAGIAFYRQASEVLAAYDGLKDVIADATKEPRGLLTVHSRISVGRYFLLDVIPDFLNAYPKIDLRLWLSEDVRDLADNRIDVALRLGRPDETSFAMRQLSAGVKTLLFASPSYLRDHAPIHKADDLLAHSCLTGLREDGPDGGVGVWYVRENGAVRTLRVHGRLQASDGWILRDAVLAGLGIGLLPGWMVHEDLRLGKVVQVLPDIEITPLTFDQGLYAVFSKTPKIAPNTRVFIDFLVQTFRSHDNRISQMAQS</sequence>
<dbReference type="GO" id="GO:0043565">
    <property type="term" value="F:sequence-specific DNA binding"/>
    <property type="evidence" value="ECO:0007669"/>
    <property type="project" value="TreeGrafter"/>
</dbReference>
<dbReference type="InterPro" id="IPR036390">
    <property type="entry name" value="WH_DNA-bd_sf"/>
</dbReference>
<dbReference type="InterPro" id="IPR036388">
    <property type="entry name" value="WH-like_DNA-bd_sf"/>
</dbReference>
<feature type="domain" description="HTH lysR-type" evidence="5">
    <location>
        <begin position="4"/>
        <end position="61"/>
    </location>
</feature>
<keyword evidence="2" id="KW-0805">Transcription regulation</keyword>
<dbReference type="InterPro" id="IPR058163">
    <property type="entry name" value="LysR-type_TF_proteobact-type"/>
</dbReference>
<dbReference type="Gene3D" id="1.10.10.10">
    <property type="entry name" value="Winged helix-like DNA-binding domain superfamily/Winged helix DNA-binding domain"/>
    <property type="match status" value="1"/>
</dbReference>
<dbReference type="Pfam" id="PF00126">
    <property type="entry name" value="HTH_1"/>
    <property type="match status" value="1"/>
</dbReference>
<dbReference type="Gene3D" id="3.40.190.290">
    <property type="match status" value="1"/>
</dbReference>
<gene>
    <name evidence="6" type="ORF">SM0020_26511</name>
</gene>
<protein>
    <submittedName>
        <fullName evidence="6">LysR family transcriptional regulator</fullName>
    </submittedName>
</protein>
<dbReference type="CDD" id="cd08422">
    <property type="entry name" value="PBP2_CrgA_like"/>
    <property type="match status" value="1"/>
</dbReference>
<dbReference type="SUPFAM" id="SSF53850">
    <property type="entry name" value="Periplasmic binding protein-like II"/>
    <property type="match status" value="1"/>
</dbReference>
<reference evidence="6 7" key="1">
    <citation type="journal article" date="2012" name="J. Bacteriol.">
        <title>Draft Genome Sequence of Sinorhizobium meliloti CCNWSX0020, a Nitrogen-Fixing Symbiont with Copper Tolerance Capability Isolated from Lead-Zinc Mine Tailings.</title>
        <authorList>
            <person name="Li Z."/>
            <person name="Ma Z."/>
            <person name="Hao X."/>
            <person name="Wei G."/>
        </authorList>
    </citation>
    <scope>NUCLEOTIDE SEQUENCE [LARGE SCALE GENOMIC DNA]</scope>
    <source>
        <strain evidence="6 7">CCNWSX0020</strain>
    </source>
</reference>
<dbReference type="PATRIC" id="fig|1107881.3.peg.5371"/>
<organism evidence="6 7">
    <name type="scientific">Sinorhizobium meliloti CCNWSX0020</name>
    <dbReference type="NCBI Taxonomy" id="1107881"/>
    <lineage>
        <taxon>Bacteria</taxon>
        <taxon>Pseudomonadati</taxon>
        <taxon>Pseudomonadota</taxon>
        <taxon>Alphaproteobacteria</taxon>
        <taxon>Hyphomicrobiales</taxon>
        <taxon>Rhizobiaceae</taxon>
        <taxon>Sinorhizobium/Ensifer group</taxon>
        <taxon>Sinorhizobium</taxon>
    </lineage>
</organism>
<evidence type="ECO:0000256" key="4">
    <source>
        <dbReference type="ARBA" id="ARBA00023163"/>
    </source>
</evidence>
<proteinExistence type="inferred from homology"/>
<dbReference type="InterPro" id="IPR000847">
    <property type="entry name" value="LysR_HTH_N"/>
</dbReference>